<dbReference type="AlphaFoldDB" id="A0A9P4HJU4"/>
<accession>A0A9P4HJU4</accession>
<dbReference type="Proteomes" id="UP000799777">
    <property type="component" value="Unassembled WGS sequence"/>
</dbReference>
<evidence type="ECO:0000313" key="1">
    <source>
        <dbReference type="EMBL" id="KAF2035698.1"/>
    </source>
</evidence>
<gene>
    <name evidence="1" type="ORF">EK21DRAFT_106550</name>
</gene>
<protein>
    <submittedName>
        <fullName evidence="1">Uncharacterized protein</fullName>
    </submittedName>
</protein>
<evidence type="ECO:0000313" key="2">
    <source>
        <dbReference type="Proteomes" id="UP000799777"/>
    </source>
</evidence>
<comment type="caution">
    <text evidence="1">The sequence shown here is derived from an EMBL/GenBank/DDBJ whole genome shotgun (WGS) entry which is preliminary data.</text>
</comment>
<name>A0A9P4HJU4_9PLEO</name>
<reference evidence="1" key="1">
    <citation type="journal article" date="2020" name="Stud. Mycol.">
        <title>101 Dothideomycetes genomes: a test case for predicting lifestyles and emergence of pathogens.</title>
        <authorList>
            <person name="Haridas S."/>
            <person name="Albert R."/>
            <person name="Binder M."/>
            <person name="Bloem J."/>
            <person name="Labutti K."/>
            <person name="Salamov A."/>
            <person name="Andreopoulos B."/>
            <person name="Baker S."/>
            <person name="Barry K."/>
            <person name="Bills G."/>
            <person name="Bluhm B."/>
            <person name="Cannon C."/>
            <person name="Castanera R."/>
            <person name="Culley D."/>
            <person name="Daum C."/>
            <person name="Ezra D."/>
            <person name="Gonzalez J."/>
            <person name="Henrissat B."/>
            <person name="Kuo A."/>
            <person name="Liang C."/>
            <person name="Lipzen A."/>
            <person name="Lutzoni F."/>
            <person name="Magnuson J."/>
            <person name="Mondo S."/>
            <person name="Nolan M."/>
            <person name="Ohm R."/>
            <person name="Pangilinan J."/>
            <person name="Park H.-J."/>
            <person name="Ramirez L."/>
            <person name="Alfaro M."/>
            <person name="Sun H."/>
            <person name="Tritt A."/>
            <person name="Yoshinaga Y."/>
            <person name="Zwiers L.-H."/>
            <person name="Turgeon B."/>
            <person name="Goodwin S."/>
            <person name="Spatafora J."/>
            <person name="Crous P."/>
            <person name="Grigoriev I."/>
        </authorList>
    </citation>
    <scope>NUCLEOTIDE SEQUENCE</scope>
    <source>
        <strain evidence="1">CBS 110217</strain>
    </source>
</reference>
<proteinExistence type="predicted"/>
<organism evidence="1 2">
    <name type="scientific">Setomelanomma holmii</name>
    <dbReference type="NCBI Taxonomy" id="210430"/>
    <lineage>
        <taxon>Eukaryota</taxon>
        <taxon>Fungi</taxon>
        <taxon>Dikarya</taxon>
        <taxon>Ascomycota</taxon>
        <taxon>Pezizomycotina</taxon>
        <taxon>Dothideomycetes</taxon>
        <taxon>Pleosporomycetidae</taxon>
        <taxon>Pleosporales</taxon>
        <taxon>Pleosporineae</taxon>
        <taxon>Phaeosphaeriaceae</taxon>
        <taxon>Setomelanomma</taxon>
    </lineage>
</organism>
<keyword evidence="2" id="KW-1185">Reference proteome</keyword>
<dbReference type="EMBL" id="ML978156">
    <property type="protein sequence ID" value="KAF2035698.1"/>
    <property type="molecule type" value="Genomic_DNA"/>
</dbReference>
<sequence>MSEAGAGFELHHSPSTFVASILATPIFMTDTSPYPLSSASDDFGWTYTMLNETFCFACQRLFRGEGETHTGTGELGFIHHSDATSFEQALYSACPLCVRLYVTLKKPADLRETICTISESQSLRFWWISPGPVFANPVLLITDEGETSLS</sequence>